<keyword evidence="4" id="KW-0378">Hydrolase</keyword>
<keyword evidence="6" id="KW-0482">Metalloprotease</keyword>
<reference evidence="8 9" key="1">
    <citation type="journal article" date="2018" name="Elife">
        <title>Discovery and characterization of a prevalent human gut bacterial enzyme sufficient for the inactivation of a family of plant toxins.</title>
        <authorList>
            <person name="Koppel N."/>
            <person name="Bisanz J.E."/>
            <person name="Pandelia M.E."/>
            <person name="Turnbaugh P.J."/>
            <person name="Balskus E.P."/>
        </authorList>
    </citation>
    <scope>NUCLEOTIDE SEQUENCE [LARGE SCALE GENOMIC DNA]</scope>
    <source>
        <strain evidence="9">anaerobia AP69FAA</strain>
    </source>
</reference>
<evidence type="ECO:0000256" key="1">
    <source>
        <dbReference type="ARBA" id="ARBA00001947"/>
    </source>
</evidence>
<evidence type="ECO:0000256" key="5">
    <source>
        <dbReference type="ARBA" id="ARBA00022833"/>
    </source>
</evidence>
<dbReference type="SUPFAM" id="SSF55031">
    <property type="entry name" value="Bacterial exopeptidase dimerisation domain"/>
    <property type="match status" value="1"/>
</dbReference>
<dbReference type="OrthoDB" id="9783294at2"/>
<proteinExistence type="predicted"/>
<dbReference type="Gene3D" id="3.30.70.360">
    <property type="match status" value="1"/>
</dbReference>
<gene>
    <name evidence="8" type="ORF">C1880_03480</name>
</gene>
<dbReference type="EMBL" id="PPTP01000002">
    <property type="protein sequence ID" value="RDB56824.1"/>
    <property type="molecule type" value="Genomic_DNA"/>
</dbReference>
<dbReference type="Pfam" id="PF01546">
    <property type="entry name" value="Peptidase_M20"/>
    <property type="match status" value="1"/>
</dbReference>
<dbReference type="STRING" id="1034345.GCA_000236865_01202"/>
<dbReference type="PANTHER" id="PTHR42994:SF2">
    <property type="entry name" value="PEPTIDASE"/>
    <property type="match status" value="1"/>
</dbReference>
<dbReference type="GO" id="GO:0006508">
    <property type="term" value="P:proteolysis"/>
    <property type="evidence" value="ECO:0007669"/>
    <property type="project" value="UniProtKB-KW"/>
</dbReference>
<dbReference type="PROSITE" id="PS00758">
    <property type="entry name" value="ARGE_DAPE_CPG2_1"/>
    <property type="match status" value="1"/>
</dbReference>
<accession>A0A369LCB5</accession>
<evidence type="ECO:0000313" key="8">
    <source>
        <dbReference type="EMBL" id="RDB56824.1"/>
    </source>
</evidence>
<dbReference type="InterPro" id="IPR010162">
    <property type="entry name" value="PepT-like"/>
</dbReference>
<keyword evidence="3" id="KW-0479">Metal-binding</keyword>
<dbReference type="RefSeq" id="WP_114620294.1">
    <property type="nucleotide sequence ID" value="NZ_PPTP01000002.1"/>
</dbReference>
<protein>
    <submittedName>
        <fullName evidence="8">Peptidase</fullName>
    </submittedName>
</protein>
<keyword evidence="9" id="KW-1185">Reference proteome</keyword>
<name>A0A369LCB5_9ACTN</name>
<sequence>MKPDRLLDLFCELARIESPSRREALMAKRCKAELEGLGFTVRFDDSAERTGSDTGNLIAFRAGSVPGAVALCGHMDTVRPCKGIEPVVEGGVIRSAGDTILSADDKAGVAAIFEGVRSLIEAGEALPDVYVVLTTCEEMHLLGAGALDASFLSEGTPCYVLDADGDPGTIINQAPCHCTFTATFRGKSAHAGVEPERGVSALAMAAQAVCHMPLGRISAHTTSNVGVIECDGATNVVPGTCWLSGECRSTSLERARAERSAMDEAMRAAAAQAGGSVDIEWRTDYLPISYASDHPLVEGVMHAARAAGLRPRLAASGGGADANILAGRGVSAITLATGMANYHSCDEYITVDNLNGCARLVERLVLEARK</sequence>
<dbReference type="GO" id="GO:0008237">
    <property type="term" value="F:metallopeptidase activity"/>
    <property type="evidence" value="ECO:0007669"/>
    <property type="project" value="UniProtKB-KW"/>
</dbReference>
<dbReference type="Gene3D" id="3.40.630.10">
    <property type="entry name" value="Zn peptidases"/>
    <property type="match status" value="1"/>
</dbReference>
<dbReference type="InterPro" id="IPR001261">
    <property type="entry name" value="ArgE/DapE_CS"/>
</dbReference>
<keyword evidence="2" id="KW-0645">Protease</keyword>
<dbReference type="SUPFAM" id="SSF53187">
    <property type="entry name" value="Zn-dependent exopeptidases"/>
    <property type="match status" value="1"/>
</dbReference>
<dbReference type="GO" id="GO:0046872">
    <property type="term" value="F:metal ion binding"/>
    <property type="evidence" value="ECO:0007669"/>
    <property type="project" value="UniProtKB-KW"/>
</dbReference>
<evidence type="ECO:0000313" key="9">
    <source>
        <dbReference type="Proteomes" id="UP000253792"/>
    </source>
</evidence>
<evidence type="ECO:0000256" key="3">
    <source>
        <dbReference type="ARBA" id="ARBA00022723"/>
    </source>
</evidence>
<comment type="caution">
    <text evidence="8">The sequence shown here is derived from an EMBL/GenBank/DDBJ whole genome shotgun (WGS) entry which is preliminary data.</text>
</comment>
<organism evidence="8 9">
    <name type="scientific">Senegalimassilia anaerobia</name>
    <dbReference type="NCBI Taxonomy" id="1473216"/>
    <lineage>
        <taxon>Bacteria</taxon>
        <taxon>Bacillati</taxon>
        <taxon>Actinomycetota</taxon>
        <taxon>Coriobacteriia</taxon>
        <taxon>Coriobacteriales</taxon>
        <taxon>Coriobacteriaceae</taxon>
        <taxon>Senegalimassilia</taxon>
    </lineage>
</organism>
<dbReference type="PANTHER" id="PTHR42994">
    <property type="entry name" value="PEPTIDASE T"/>
    <property type="match status" value="1"/>
</dbReference>
<dbReference type="InterPro" id="IPR036264">
    <property type="entry name" value="Bact_exopeptidase_dim_dom"/>
</dbReference>
<evidence type="ECO:0000256" key="2">
    <source>
        <dbReference type="ARBA" id="ARBA00022670"/>
    </source>
</evidence>
<keyword evidence="5" id="KW-0862">Zinc</keyword>
<dbReference type="AlphaFoldDB" id="A0A369LCB5"/>
<dbReference type="InterPro" id="IPR002933">
    <property type="entry name" value="Peptidase_M20"/>
</dbReference>
<dbReference type="NCBIfam" id="TIGR01883">
    <property type="entry name" value="PepT-like"/>
    <property type="match status" value="1"/>
</dbReference>
<dbReference type="Pfam" id="PF07687">
    <property type="entry name" value="M20_dimer"/>
    <property type="match status" value="1"/>
</dbReference>
<dbReference type="InterPro" id="IPR011650">
    <property type="entry name" value="Peptidase_M20_dimer"/>
</dbReference>
<evidence type="ECO:0000259" key="7">
    <source>
        <dbReference type="Pfam" id="PF07687"/>
    </source>
</evidence>
<feature type="domain" description="Peptidase M20 dimerisation" evidence="7">
    <location>
        <begin position="178"/>
        <end position="271"/>
    </location>
</feature>
<evidence type="ECO:0000256" key="4">
    <source>
        <dbReference type="ARBA" id="ARBA00022801"/>
    </source>
</evidence>
<comment type="cofactor">
    <cofactor evidence="1">
        <name>Zn(2+)</name>
        <dbReference type="ChEBI" id="CHEBI:29105"/>
    </cofactor>
</comment>
<dbReference type="Proteomes" id="UP000253792">
    <property type="component" value="Unassembled WGS sequence"/>
</dbReference>
<evidence type="ECO:0000256" key="6">
    <source>
        <dbReference type="ARBA" id="ARBA00023049"/>
    </source>
</evidence>